<organism>
    <name type="scientific">Pediculus humanus subsp. corporis</name>
    <name type="common">Body louse</name>
    <dbReference type="NCBI Taxonomy" id="121224"/>
    <lineage>
        <taxon>Eukaryota</taxon>
        <taxon>Metazoa</taxon>
        <taxon>Ecdysozoa</taxon>
        <taxon>Arthropoda</taxon>
        <taxon>Hexapoda</taxon>
        <taxon>Insecta</taxon>
        <taxon>Pterygota</taxon>
        <taxon>Neoptera</taxon>
        <taxon>Paraneoptera</taxon>
        <taxon>Psocodea</taxon>
        <taxon>Troctomorpha</taxon>
        <taxon>Phthiraptera</taxon>
        <taxon>Anoplura</taxon>
        <taxon>Pediculidae</taxon>
        <taxon>Pediculus</taxon>
    </lineage>
</organism>
<keyword evidence="4" id="KW-1185">Reference proteome</keyword>
<dbReference type="OrthoDB" id="48036at2759"/>
<dbReference type="EMBL" id="DS235857">
    <property type="protein sequence ID" value="EEB19011.1"/>
    <property type="molecule type" value="Genomic_DNA"/>
</dbReference>
<dbReference type="EMBL" id="AAZO01006635">
    <property type="status" value="NOT_ANNOTATED_CDS"/>
    <property type="molecule type" value="Genomic_DNA"/>
</dbReference>
<accession>E0W055</accession>
<dbReference type="InParanoid" id="E0W055"/>
<dbReference type="Proteomes" id="UP000009046">
    <property type="component" value="Unassembled WGS sequence"/>
</dbReference>
<dbReference type="Pfam" id="PF09811">
    <property type="entry name" value="Yae1_N"/>
    <property type="match status" value="1"/>
</dbReference>
<dbReference type="GeneID" id="8240362"/>
<evidence type="ECO:0000313" key="2">
    <source>
        <dbReference type="EMBL" id="EEB19011.1"/>
    </source>
</evidence>
<dbReference type="InterPro" id="IPR019191">
    <property type="entry name" value="Essential_protein_Yae1_N"/>
</dbReference>
<dbReference type="KEGG" id="phu:Phum_PHUM546020"/>
<dbReference type="VEuPathDB" id="VectorBase:PHUM546020"/>
<reference evidence="2" key="2">
    <citation type="submission" date="2007-04" db="EMBL/GenBank/DDBJ databases">
        <title>The genome of the human body louse.</title>
        <authorList>
            <consortium name="The Human Body Louse Genome Consortium"/>
            <person name="Kirkness E."/>
            <person name="Walenz B."/>
            <person name="Hass B."/>
            <person name="Bruggner R."/>
            <person name="Strausberg R."/>
        </authorList>
    </citation>
    <scope>NUCLEOTIDE SEQUENCE</scope>
    <source>
        <strain evidence="2">USDA</strain>
    </source>
</reference>
<name>E0W055_PEDHC</name>
<evidence type="ECO:0000313" key="3">
    <source>
        <dbReference type="EnsemblMetazoa" id="PHUM546020-PA"/>
    </source>
</evidence>
<reference evidence="2" key="1">
    <citation type="submission" date="2007-04" db="EMBL/GenBank/DDBJ databases">
        <title>Annotation of Pediculus humanus corporis strain USDA.</title>
        <authorList>
            <person name="Kirkness E."/>
            <person name="Hannick L."/>
            <person name="Hass B."/>
            <person name="Bruggner R."/>
            <person name="Lawson D."/>
            <person name="Bidwell S."/>
            <person name="Joardar V."/>
            <person name="Caler E."/>
            <person name="Walenz B."/>
            <person name="Inman J."/>
            <person name="Schobel S."/>
            <person name="Galinsky K."/>
            <person name="Amedeo P."/>
            <person name="Strausberg R."/>
        </authorList>
    </citation>
    <scope>NUCLEOTIDE SEQUENCE</scope>
    <source>
        <strain evidence="2">USDA</strain>
    </source>
</reference>
<feature type="domain" description="Essential protein Yae1 N-terminal" evidence="1">
    <location>
        <begin position="5"/>
        <end position="43"/>
    </location>
</feature>
<proteinExistence type="predicted"/>
<evidence type="ECO:0000259" key="1">
    <source>
        <dbReference type="Pfam" id="PF09811"/>
    </source>
</evidence>
<evidence type="ECO:0000313" key="4">
    <source>
        <dbReference type="Proteomes" id="UP000009046"/>
    </source>
</evidence>
<dbReference type="CTD" id="8240362"/>
<dbReference type="HOGENOM" id="CLU_2052418_0_0_1"/>
<protein>
    <recommendedName>
        <fullName evidence="1">Essential protein Yae1 N-terminal domain-containing protein</fullName>
    </recommendedName>
</protein>
<dbReference type="AlphaFoldDB" id="E0W055"/>
<reference evidence="3" key="3">
    <citation type="submission" date="2020-05" db="UniProtKB">
        <authorList>
            <consortium name="EnsemblMetazoa"/>
        </authorList>
    </citation>
    <scope>IDENTIFICATION</scope>
    <source>
        <strain evidence="3">USDA</strain>
    </source>
</reference>
<gene>
    <name evidence="3" type="primary">8240362</name>
    <name evidence="2" type="ORF">Phum_PHUM546020</name>
</gene>
<sequence>MKNLGFQDGVAKGRDLSLQQGFDVGYSAGFNMGKRLGTVLGKLRCENSLKTTSSQTQIEVGKISKKVCLICSHENSETPVNDTVYPESFEKLVQEQEAFRKKLDNSTDPNLLTIIDIFSK</sequence>
<dbReference type="RefSeq" id="XP_002431749.1">
    <property type="nucleotide sequence ID" value="XM_002431704.1"/>
</dbReference>
<dbReference type="EnsemblMetazoa" id="PHUM546020-RA">
    <property type="protein sequence ID" value="PHUM546020-PA"/>
    <property type="gene ID" value="PHUM546020"/>
</dbReference>